<evidence type="ECO:0000313" key="1">
    <source>
        <dbReference type="EMBL" id="JAD90349.1"/>
    </source>
</evidence>
<accession>A0A0A9DP39</accession>
<protein>
    <submittedName>
        <fullName evidence="1">Uncharacterized protein</fullName>
    </submittedName>
</protein>
<sequence length="45" mass="5024">MDISCCNTVNQNISFPEDMTTSPISTSIVLENQVPLTDTRDHKLN</sequence>
<organism evidence="1">
    <name type="scientific">Arundo donax</name>
    <name type="common">Giant reed</name>
    <name type="synonym">Donax arundinaceus</name>
    <dbReference type="NCBI Taxonomy" id="35708"/>
    <lineage>
        <taxon>Eukaryota</taxon>
        <taxon>Viridiplantae</taxon>
        <taxon>Streptophyta</taxon>
        <taxon>Embryophyta</taxon>
        <taxon>Tracheophyta</taxon>
        <taxon>Spermatophyta</taxon>
        <taxon>Magnoliopsida</taxon>
        <taxon>Liliopsida</taxon>
        <taxon>Poales</taxon>
        <taxon>Poaceae</taxon>
        <taxon>PACMAD clade</taxon>
        <taxon>Arundinoideae</taxon>
        <taxon>Arundineae</taxon>
        <taxon>Arundo</taxon>
    </lineage>
</organism>
<reference evidence="1" key="1">
    <citation type="submission" date="2014-09" db="EMBL/GenBank/DDBJ databases">
        <authorList>
            <person name="Magalhaes I.L.F."/>
            <person name="Oliveira U."/>
            <person name="Santos F.R."/>
            <person name="Vidigal T.H.D.A."/>
            <person name="Brescovit A.D."/>
            <person name="Santos A.J."/>
        </authorList>
    </citation>
    <scope>NUCLEOTIDE SEQUENCE</scope>
    <source>
        <tissue evidence="1">Shoot tissue taken approximately 20 cm above the soil surface</tissue>
    </source>
</reference>
<reference evidence="1" key="2">
    <citation type="journal article" date="2015" name="Data Brief">
        <title>Shoot transcriptome of the giant reed, Arundo donax.</title>
        <authorList>
            <person name="Barrero R.A."/>
            <person name="Guerrero F.D."/>
            <person name="Moolhuijzen P."/>
            <person name="Goolsby J.A."/>
            <person name="Tidwell J."/>
            <person name="Bellgard S.E."/>
            <person name="Bellgard M.I."/>
        </authorList>
    </citation>
    <scope>NUCLEOTIDE SEQUENCE</scope>
    <source>
        <tissue evidence="1">Shoot tissue taken approximately 20 cm above the soil surface</tissue>
    </source>
</reference>
<name>A0A0A9DP39_ARUDO</name>
<proteinExistence type="predicted"/>
<dbReference type="EMBL" id="GBRH01207546">
    <property type="protein sequence ID" value="JAD90349.1"/>
    <property type="molecule type" value="Transcribed_RNA"/>
</dbReference>
<dbReference type="AlphaFoldDB" id="A0A0A9DP39"/>